<evidence type="ECO:0000313" key="1">
    <source>
        <dbReference type="EMBL" id="CCH72558.1"/>
    </source>
</evidence>
<reference evidence="1 2" key="1">
    <citation type="journal article" date="2013" name="ISME J.">
        <title>A metabolic model for members of the genus Tetrasphaera involved in enhanced biological phosphorus removal.</title>
        <authorList>
            <person name="Kristiansen R."/>
            <person name="Nguyen H.T.T."/>
            <person name="Saunders A.M."/>
            <person name="Nielsen J.L."/>
            <person name="Wimmer R."/>
            <person name="Le V.Q."/>
            <person name="McIlroy S.J."/>
            <person name="Petrovski S."/>
            <person name="Seviour R.J."/>
            <person name="Calteau A."/>
            <person name="Nielsen K.L."/>
            <person name="Nielsen P.H."/>
        </authorList>
    </citation>
    <scope>NUCLEOTIDE SEQUENCE [LARGE SCALE GENOMIC DNA]</scope>
    <source>
        <strain evidence="1 2">Ben110</strain>
    </source>
</reference>
<evidence type="ECO:0000313" key="2">
    <source>
        <dbReference type="Proteomes" id="UP000035763"/>
    </source>
</evidence>
<comment type="caution">
    <text evidence="1">The sequence shown here is derived from an EMBL/GenBank/DDBJ whole genome shotgun (WGS) entry which is preliminary data.</text>
</comment>
<proteinExistence type="predicted"/>
<dbReference type="Proteomes" id="UP000035763">
    <property type="component" value="Unassembled WGS sequence"/>
</dbReference>
<dbReference type="STRING" id="1193182.BN11_1780003"/>
<gene>
    <name evidence="1" type="ORF">BN11_1780003</name>
</gene>
<dbReference type="AlphaFoldDB" id="W6JTD8"/>
<dbReference type="EMBL" id="CAJA01000088">
    <property type="protein sequence ID" value="CCH72558.1"/>
    <property type="molecule type" value="Genomic_DNA"/>
</dbReference>
<accession>W6JTD8</accession>
<keyword evidence="2" id="KW-1185">Reference proteome</keyword>
<name>W6JTD8_9MICO</name>
<protein>
    <submittedName>
        <fullName evidence="1">Uncharacterized protein</fullName>
    </submittedName>
</protein>
<organism evidence="1 2">
    <name type="scientific">Nostocoides australiense Ben110</name>
    <dbReference type="NCBI Taxonomy" id="1193182"/>
    <lineage>
        <taxon>Bacteria</taxon>
        <taxon>Bacillati</taxon>
        <taxon>Actinomycetota</taxon>
        <taxon>Actinomycetes</taxon>
        <taxon>Micrococcales</taxon>
        <taxon>Intrasporangiaceae</taxon>
        <taxon>Nostocoides</taxon>
    </lineage>
</organism>
<sequence length="188" mass="20562">MECTLPRIRRRASLTLAALVAVWSLTALAVAGPLRLLASGAEVIDMSETGRFVLLHREGRVPHYVRLDRATGETLGLRDMRGQTRMAPGGRVFFWNPDGQVDIYRQVGTNRPSLVFDAPNPQGWYFDYDGASADGFLVVGQTLREEPRAAGHTVTPRITTDGRLVAFTSYATNLLPGGIPKGRRTSAP</sequence>
<dbReference type="OrthoDB" id="9797456at2"/>